<dbReference type="PRINTS" id="PR00726">
    <property type="entry name" value="LEXASERPTASE"/>
</dbReference>
<dbReference type="Proteomes" id="UP000824236">
    <property type="component" value="Unassembled WGS sequence"/>
</dbReference>
<dbReference type="InterPro" id="IPR039418">
    <property type="entry name" value="LexA-like"/>
</dbReference>
<evidence type="ECO:0000256" key="1">
    <source>
        <dbReference type="ARBA" id="ARBA00007484"/>
    </source>
</evidence>
<dbReference type="InterPro" id="IPR015927">
    <property type="entry name" value="Peptidase_S24_S26A/B/C"/>
</dbReference>
<proteinExistence type="inferred from homology"/>
<keyword evidence="3 7" id="KW-0378">Hydrolase</keyword>
<feature type="domain" description="Peptidase S24/S26A/S26B/S26C" evidence="8">
    <location>
        <begin position="26"/>
        <end position="138"/>
    </location>
</feature>
<evidence type="ECO:0000313" key="10">
    <source>
        <dbReference type="Proteomes" id="UP000824236"/>
    </source>
</evidence>
<evidence type="ECO:0000259" key="8">
    <source>
        <dbReference type="Pfam" id="PF00717"/>
    </source>
</evidence>
<dbReference type="InterPro" id="IPR006197">
    <property type="entry name" value="Peptidase_S24_LexA"/>
</dbReference>
<keyword evidence="2" id="KW-0227">DNA damage</keyword>
<comment type="similarity">
    <text evidence="1 7">Belongs to the peptidase S24 family.</text>
</comment>
<evidence type="ECO:0000256" key="5">
    <source>
        <dbReference type="ARBA" id="ARBA00023204"/>
    </source>
</evidence>
<evidence type="ECO:0000256" key="2">
    <source>
        <dbReference type="ARBA" id="ARBA00022763"/>
    </source>
</evidence>
<reference evidence="9" key="1">
    <citation type="journal article" date="2021" name="PeerJ">
        <title>Extensive microbial diversity within the chicken gut microbiome revealed by metagenomics and culture.</title>
        <authorList>
            <person name="Gilroy R."/>
            <person name="Ravi A."/>
            <person name="Getino M."/>
            <person name="Pursley I."/>
            <person name="Horton D.L."/>
            <person name="Alikhan N.F."/>
            <person name="Baker D."/>
            <person name="Gharbi K."/>
            <person name="Hall N."/>
            <person name="Watson M."/>
            <person name="Adriaenssens E.M."/>
            <person name="Foster-Nyarko E."/>
            <person name="Jarju S."/>
            <person name="Secka A."/>
            <person name="Antonio M."/>
            <person name="Oren A."/>
            <person name="Chaudhuri R.R."/>
            <person name="La Ragione R."/>
            <person name="Hildebrand F."/>
            <person name="Pallen M.J."/>
        </authorList>
    </citation>
    <scope>NUCLEOTIDE SEQUENCE</scope>
    <source>
        <strain evidence="9">B3-3758</strain>
    </source>
</reference>
<evidence type="ECO:0000256" key="4">
    <source>
        <dbReference type="ARBA" id="ARBA00022813"/>
    </source>
</evidence>
<accession>A0A9E2KJE1</accession>
<evidence type="ECO:0000256" key="6">
    <source>
        <dbReference type="ARBA" id="ARBA00023236"/>
    </source>
</evidence>
<dbReference type="Pfam" id="PF00717">
    <property type="entry name" value="Peptidase_S24"/>
    <property type="match status" value="1"/>
</dbReference>
<dbReference type="PANTHER" id="PTHR33516:SF2">
    <property type="entry name" value="LEXA REPRESSOR-RELATED"/>
    <property type="match status" value="1"/>
</dbReference>
<protein>
    <submittedName>
        <fullName evidence="9">Translesion error-prone DNA polymerase V autoproteolytic subunit</fullName>
        <ecNumber evidence="9">2.7.7.7</ecNumber>
    </submittedName>
</protein>
<sequence>MSDTSLHLYAADTSTVLSLPYADEGIHAGFPSPAQDYMAESIDLNKEFIHNKETTFFARVEGNSMSGAGIYEGDYLIIDKSLDAHDGDYIAAYLDGEFTLKQFKLDPKNRCAWLVPYNPDYAPIQVTETDDFRIWGVVTSIIRRLRK</sequence>
<name>A0A9E2KJE1_9BACE</name>
<dbReference type="CDD" id="cd06529">
    <property type="entry name" value="S24_LexA-like"/>
    <property type="match status" value="1"/>
</dbReference>
<dbReference type="SUPFAM" id="SSF51306">
    <property type="entry name" value="LexA/Signal peptidase"/>
    <property type="match status" value="1"/>
</dbReference>
<dbReference type="GO" id="GO:0006355">
    <property type="term" value="P:regulation of DNA-templated transcription"/>
    <property type="evidence" value="ECO:0007669"/>
    <property type="project" value="InterPro"/>
</dbReference>
<dbReference type="GO" id="GO:0003677">
    <property type="term" value="F:DNA binding"/>
    <property type="evidence" value="ECO:0007669"/>
    <property type="project" value="InterPro"/>
</dbReference>
<dbReference type="GO" id="GO:0003887">
    <property type="term" value="F:DNA-directed DNA polymerase activity"/>
    <property type="evidence" value="ECO:0007669"/>
    <property type="project" value="UniProtKB-EC"/>
</dbReference>
<dbReference type="GO" id="GO:0016787">
    <property type="term" value="F:hydrolase activity"/>
    <property type="evidence" value="ECO:0007669"/>
    <property type="project" value="UniProtKB-KW"/>
</dbReference>
<keyword evidence="4 7" id="KW-0068">Autocatalytic cleavage</keyword>
<keyword evidence="5" id="KW-0234">DNA repair</keyword>
<dbReference type="EMBL" id="JAHLFO010000155">
    <property type="protein sequence ID" value="MBU3815064.1"/>
    <property type="molecule type" value="Genomic_DNA"/>
</dbReference>
<dbReference type="GO" id="GO:0009432">
    <property type="term" value="P:SOS response"/>
    <property type="evidence" value="ECO:0007669"/>
    <property type="project" value="UniProtKB-KW"/>
</dbReference>
<dbReference type="GO" id="GO:0006281">
    <property type="term" value="P:DNA repair"/>
    <property type="evidence" value="ECO:0007669"/>
    <property type="project" value="UniProtKB-KW"/>
</dbReference>
<dbReference type="InterPro" id="IPR050077">
    <property type="entry name" value="LexA_repressor"/>
</dbReference>
<reference evidence="9" key="2">
    <citation type="submission" date="2021-04" db="EMBL/GenBank/DDBJ databases">
        <authorList>
            <person name="Gilroy R."/>
        </authorList>
    </citation>
    <scope>NUCLEOTIDE SEQUENCE</scope>
    <source>
        <strain evidence="9">B3-3758</strain>
    </source>
</reference>
<evidence type="ECO:0000313" key="9">
    <source>
        <dbReference type="EMBL" id="MBU3815064.1"/>
    </source>
</evidence>
<keyword evidence="9" id="KW-0808">Transferase</keyword>
<comment type="caution">
    <text evidence="9">The sequence shown here is derived from an EMBL/GenBank/DDBJ whole genome shotgun (WGS) entry which is preliminary data.</text>
</comment>
<dbReference type="PANTHER" id="PTHR33516">
    <property type="entry name" value="LEXA REPRESSOR"/>
    <property type="match status" value="1"/>
</dbReference>
<evidence type="ECO:0000256" key="3">
    <source>
        <dbReference type="ARBA" id="ARBA00022801"/>
    </source>
</evidence>
<gene>
    <name evidence="9" type="primary">umuD</name>
    <name evidence="9" type="ORF">H9791_11325</name>
</gene>
<evidence type="ECO:0000256" key="7">
    <source>
        <dbReference type="RuleBase" id="RU003991"/>
    </source>
</evidence>
<dbReference type="InterPro" id="IPR036286">
    <property type="entry name" value="LexA/Signal_pep-like_sf"/>
</dbReference>
<dbReference type="NCBIfam" id="NF007621">
    <property type="entry name" value="PRK10276.1"/>
    <property type="match status" value="1"/>
</dbReference>
<organism evidence="9 10">
    <name type="scientific">Candidatus Bacteroides intestinipullorum</name>
    <dbReference type="NCBI Taxonomy" id="2838471"/>
    <lineage>
        <taxon>Bacteria</taxon>
        <taxon>Pseudomonadati</taxon>
        <taxon>Bacteroidota</taxon>
        <taxon>Bacteroidia</taxon>
        <taxon>Bacteroidales</taxon>
        <taxon>Bacteroidaceae</taxon>
        <taxon>Bacteroides</taxon>
    </lineage>
</organism>
<dbReference type="AlphaFoldDB" id="A0A9E2KJE1"/>
<dbReference type="EC" id="2.7.7.7" evidence="9"/>
<dbReference type="Gene3D" id="2.10.109.10">
    <property type="entry name" value="Umud Fragment, subunit A"/>
    <property type="match status" value="1"/>
</dbReference>
<keyword evidence="9" id="KW-0548">Nucleotidyltransferase</keyword>
<keyword evidence="6" id="KW-0742">SOS response</keyword>